<dbReference type="InterPro" id="IPR000182">
    <property type="entry name" value="GNAT_dom"/>
</dbReference>
<dbReference type="GO" id="GO:0016747">
    <property type="term" value="F:acyltransferase activity, transferring groups other than amino-acyl groups"/>
    <property type="evidence" value="ECO:0007669"/>
    <property type="project" value="InterPro"/>
</dbReference>
<evidence type="ECO:0000259" key="1">
    <source>
        <dbReference type="PROSITE" id="PS51186"/>
    </source>
</evidence>
<organism evidence="2 3">
    <name type="scientific">Candidatus Brennerbacteria bacterium CG_4_8_14_3_um_filter_43_14</name>
    <dbReference type="NCBI Taxonomy" id="1974521"/>
    <lineage>
        <taxon>Bacteria</taxon>
        <taxon>Candidatus Brenneribacteriota</taxon>
    </lineage>
</organism>
<protein>
    <recommendedName>
        <fullName evidence="1">N-acetyltransferase domain-containing protein</fullName>
    </recommendedName>
</protein>
<proteinExistence type="predicted"/>
<dbReference type="PROSITE" id="PS51186">
    <property type="entry name" value="GNAT"/>
    <property type="match status" value="1"/>
</dbReference>
<feature type="domain" description="N-acetyltransferase" evidence="1">
    <location>
        <begin position="3"/>
        <end position="157"/>
    </location>
</feature>
<dbReference type="AlphaFoldDB" id="A0A2H9N661"/>
<evidence type="ECO:0000313" key="3">
    <source>
        <dbReference type="Proteomes" id="UP000236842"/>
    </source>
</evidence>
<reference evidence="3" key="1">
    <citation type="submission" date="2017-09" db="EMBL/GenBank/DDBJ databases">
        <title>Depth-based differentiation of microbial function through sediment-hosted aquifers and enrichment of novel symbionts in the deep terrestrial subsurface.</title>
        <authorList>
            <person name="Probst A.J."/>
            <person name="Ladd B."/>
            <person name="Jarett J.K."/>
            <person name="Geller-Mcgrath D.E."/>
            <person name="Sieber C.M.K."/>
            <person name="Emerson J.B."/>
            <person name="Anantharaman K."/>
            <person name="Thomas B.C."/>
            <person name="Malmstrom R."/>
            <person name="Stieglmeier M."/>
            <person name="Klingl A."/>
            <person name="Woyke T."/>
            <person name="Ryan C.M."/>
            <person name="Banfield J.F."/>
        </authorList>
    </citation>
    <scope>NUCLEOTIDE SEQUENCE [LARGE SCALE GENOMIC DNA]</scope>
</reference>
<dbReference type="InterPro" id="IPR016181">
    <property type="entry name" value="Acyl_CoA_acyltransferase"/>
</dbReference>
<evidence type="ECO:0000313" key="2">
    <source>
        <dbReference type="EMBL" id="PIX29398.1"/>
    </source>
</evidence>
<dbReference type="PANTHER" id="PTHR43617:SF34">
    <property type="entry name" value="PUTATIVE-RELATED"/>
    <property type="match status" value="1"/>
</dbReference>
<dbReference type="Proteomes" id="UP000236842">
    <property type="component" value="Unassembled WGS sequence"/>
</dbReference>
<dbReference type="EMBL" id="PFIJ01000001">
    <property type="protein sequence ID" value="PIX29398.1"/>
    <property type="molecule type" value="Genomic_DNA"/>
</dbReference>
<dbReference type="Pfam" id="PF00583">
    <property type="entry name" value="Acetyltransf_1"/>
    <property type="match status" value="1"/>
</dbReference>
<dbReference type="SUPFAM" id="SSF55729">
    <property type="entry name" value="Acyl-CoA N-acyltransferases (Nat)"/>
    <property type="match status" value="1"/>
</dbReference>
<sequence length="157" mass="18148">MKVTIKNATIDDLQKIQALNLRLFEKEYKEYDPLLNLKWTFGKAGTKYYKDRILKDDGCVLIAVVGNEIVGYLCGGIKKAEAYRNLPIVAELENTLVLEKFRSKGIGKQLFDEFIKWCKTKKVGKVRVEASAQNERAIKFYRTNNFKDYTLVLELDL</sequence>
<dbReference type="CDD" id="cd04301">
    <property type="entry name" value="NAT_SF"/>
    <property type="match status" value="1"/>
</dbReference>
<comment type="caution">
    <text evidence="2">The sequence shown here is derived from an EMBL/GenBank/DDBJ whole genome shotgun (WGS) entry which is preliminary data.</text>
</comment>
<gene>
    <name evidence="2" type="ORF">COZ64_00005</name>
</gene>
<dbReference type="Gene3D" id="3.40.630.30">
    <property type="match status" value="1"/>
</dbReference>
<dbReference type="InterPro" id="IPR050276">
    <property type="entry name" value="MshD_Acetyltransferase"/>
</dbReference>
<accession>A0A2H9N661</accession>
<name>A0A2H9N661_9BACT</name>
<dbReference type="PANTHER" id="PTHR43617">
    <property type="entry name" value="L-AMINO ACID N-ACETYLTRANSFERASE"/>
    <property type="match status" value="1"/>
</dbReference>